<name>A0A1I8FKZ9_9PLAT</name>
<feature type="compositionally biased region" description="Polar residues" evidence="8">
    <location>
        <begin position="160"/>
        <end position="172"/>
    </location>
</feature>
<dbReference type="PANTHER" id="PTHR21646">
    <property type="entry name" value="UBIQUITIN CARBOXYL-TERMINAL HYDROLASE"/>
    <property type="match status" value="1"/>
</dbReference>
<evidence type="ECO:0000313" key="11">
    <source>
        <dbReference type="WBParaSite" id="maker-unitig_37299-snap-gene-0.2-mRNA-1"/>
    </source>
</evidence>
<evidence type="ECO:0000256" key="1">
    <source>
        <dbReference type="ARBA" id="ARBA00000707"/>
    </source>
</evidence>
<proteinExistence type="inferred from homology"/>
<keyword evidence="4" id="KW-0645">Protease</keyword>
<dbReference type="InterPro" id="IPR038765">
    <property type="entry name" value="Papain-like_cys_pep_sf"/>
</dbReference>
<dbReference type="InterPro" id="IPR050185">
    <property type="entry name" value="Ub_carboxyl-term_hydrolase"/>
</dbReference>
<evidence type="ECO:0000256" key="4">
    <source>
        <dbReference type="ARBA" id="ARBA00022670"/>
    </source>
</evidence>
<feature type="domain" description="Peptidase C19 ubiquitin carboxyl-terminal hydrolase" evidence="9">
    <location>
        <begin position="355"/>
        <end position="519"/>
    </location>
</feature>
<evidence type="ECO:0000256" key="8">
    <source>
        <dbReference type="SAM" id="MobiDB-lite"/>
    </source>
</evidence>
<dbReference type="InterPro" id="IPR001394">
    <property type="entry name" value="Peptidase_C19_UCH"/>
</dbReference>
<comment type="similarity">
    <text evidence="2">Belongs to the peptidase C19 family.</text>
</comment>
<feature type="region of interest" description="Disordered" evidence="8">
    <location>
        <begin position="152"/>
        <end position="265"/>
    </location>
</feature>
<dbReference type="GO" id="GO:0004843">
    <property type="term" value="F:cysteine-type deubiquitinase activity"/>
    <property type="evidence" value="ECO:0007669"/>
    <property type="project" value="UniProtKB-EC"/>
</dbReference>
<evidence type="ECO:0000256" key="6">
    <source>
        <dbReference type="ARBA" id="ARBA00022801"/>
    </source>
</evidence>
<keyword evidence="5" id="KW-0833">Ubl conjugation pathway</keyword>
<feature type="compositionally biased region" description="Low complexity" evidence="8">
    <location>
        <begin position="216"/>
        <end position="227"/>
    </location>
</feature>
<keyword evidence="7" id="KW-0788">Thiol protease</keyword>
<dbReference type="Gene3D" id="3.90.70.10">
    <property type="entry name" value="Cysteine proteinases"/>
    <property type="match status" value="1"/>
</dbReference>
<organism evidence="10 11">
    <name type="scientific">Macrostomum lignano</name>
    <dbReference type="NCBI Taxonomy" id="282301"/>
    <lineage>
        <taxon>Eukaryota</taxon>
        <taxon>Metazoa</taxon>
        <taxon>Spiralia</taxon>
        <taxon>Lophotrochozoa</taxon>
        <taxon>Platyhelminthes</taxon>
        <taxon>Rhabditophora</taxon>
        <taxon>Macrostomorpha</taxon>
        <taxon>Macrostomida</taxon>
        <taxon>Macrostomidae</taxon>
        <taxon>Macrostomum</taxon>
    </lineage>
</organism>
<feature type="compositionally biased region" description="Low complexity" evidence="8">
    <location>
        <begin position="236"/>
        <end position="249"/>
    </location>
</feature>
<evidence type="ECO:0000256" key="7">
    <source>
        <dbReference type="ARBA" id="ARBA00022807"/>
    </source>
</evidence>
<dbReference type="PANTHER" id="PTHR21646:SF24">
    <property type="entry name" value="UBIQUITIN CARBOXYL-TERMINAL HYDROLASE"/>
    <property type="match status" value="1"/>
</dbReference>
<evidence type="ECO:0000256" key="3">
    <source>
        <dbReference type="ARBA" id="ARBA00012759"/>
    </source>
</evidence>
<sequence length="547" mass="58574">SLKPQPAQLLLLHRQLPRSPPGEVASWRQRRAQAAVVAAPPAGGSVGSDSRPRVDRSNKRRRAREIVGGSGLVDCGSSMAGAAAAGSQAMVKPGLRTASRLARWQRETAAISMLTRRPARCTADLPDDGAGFRWRDRRPSLRLLRRLPTALPQLRHDTATGETVSDSSTIRTPANTAPAASEVAPAAALAAGPSSSASPASTSGLKRRSKPDSDKASATSAASAASATRHHRHQTPGPSSGVSSESSSVKQAQAQVPPRVANGGGSSVAAVVRPFSSFDAHTLNRMAPGIRQRNISRTREQIQSSGVTKATWQNSSVVVQALWAGRYACVSPYDFKHTIGRHAEAFAGNESRTPGGQFKSTLVCEQCHYKSITFDAFMYLSLPVVSDTSCRLSAAAAGSAPLPSRSERREEDRHLAPAAAYLLIHFKRFRLRSVEQSRPESSTPWLTIPSANLDMSAYHSLRGQAKALSGFTICTECPNTSAAWECGHYTAFCRNSNLNRWFKFDDETVTEMRSGEIRSAATEAAAAAPSRQVRRRRDPGALLLVSP</sequence>
<feature type="region of interest" description="Disordered" evidence="8">
    <location>
        <begin position="38"/>
        <end position="61"/>
    </location>
</feature>
<accession>A0A1I8FKZ9</accession>
<evidence type="ECO:0000256" key="2">
    <source>
        <dbReference type="ARBA" id="ARBA00009085"/>
    </source>
</evidence>
<dbReference type="EC" id="3.4.19.12" evidence="3"/>
<protein>
    <recommendedName>
        <fullName evidence="3">ubiquitinyl hydrolase 1</fullName>
        <ecNumber evidence="3">3.4.19.12</ecNumber>
    </recommendedName>
</protein>
<evidence type="ECO:0000259" key="9">
    <source>
        <dbReference type="Pfam" id="PF00443"/>
    </source>
</evidence>
<evidence type="ECO:0000313" key="10">
    <source>
        <dbReference type="Proteomes" id="UP000095280"/>
    </source>
</evidence>
<dbReference type="Pfam" id="PF00443">
    <property type="entry name" value="UCH"/>
    <property type="match status" value="1"/>
</dbReference>
<keyword evidence="6" id="KW-0378">Hydrolase</keyword>
<dbReference type="GO" id="GO:0006508">
    <property type="term" value="P:proteolysis"/>
    <property type="evidence" value="ECO:0007669"/>
    <property type="project" value="UniProtKB-KW"/>
</dbReference>
<dbReference type="SUPFAM" id="SSF54001">
    <property type="entry name" value="Cysteine proteinases"/>
    <property type="match status" value="1"/>
</dbReference>
<evidence type="ECO:0000256" key="5">
    <source>
        <dbReference type="ARBA" id="ARBA00022786"/>
    </source>
</evidence>
<keyword evidence="10" id="KW-1185">Reference proteome</keyword>
<dbReference type="WBParaSite" id="maker-unitig_37299-snap-gene-0.2-mRNA-1">
    <property type="protein sequence ID" value="maker-unitig_37299-snap-gene-0.2-mRNA-1"/>
    <property type="gene ID" value="maker-unitig_37299-snap-gene-0.2"/>
</dbReference>
<reference evidence="11" key="1">
    <citation type="submission" date="2016-11" db="UniProtKB">
        <authorList>
            <consortium name="WormBaseParasite"/>
        </authorList>
    </citation>
    <scope>IDENTIFICATION</scope>
</reference>
<dbReference type="Proteomes" id="UP000095280">
    <property type="component" value="Unplaced"/>
</dbReference>
<comment type="catalytic activity">
    <reaction evidence="1">
        <text>Thiol-dependent hydrolysis of ester, thioester, amide, peptide and isopeptide bonds formed by the C-terminal Gly of ubiquitin (a 76-residue protein attached to proteins as an intracellular targeting signal).</text>
        <dbReference type="EC" id="3.4.19.12"/>
    </reaction>
</comment>
<dbReference type="GO" id="GO:0016579">
    <property type="term" value="P:protein deubiquitination"/>
    <property type="evidence" value="ECO:0007669"/>
    <property type="project" value="InterPro"/>
</dbReference>
<dbReference type="AlphaFoldDB" id="A0A1I8FKZ9"/>
<feature type="compositionally biased region" description="Low complexity" evidence="8">
    <location>
        <begin position="173"/>
        <end position="203"/>
    </location>
</feature>
<feature type="region of interest" description="Disordered" evidence="8">
    <location>
        <begin position="521"/>
        <end position="540"/>
    </location>
</feature>